<evidence type="ECO:0000256" key="1">
    <source>
        <dbReference type="SAM" id="Phobius"/>
    </source>
</evidence>
<gene>
    <name evidence="2" type="ORF">D4A47_08935</name>
</gene>
<accession>A0A498CN58</accession>
<name>A0A498CN58_9FIRM</name>
<dbReference type="EMBL" id="RCHT01000015">
    <property type="protein sequence ID" value="RLL10223.1"/>
    <property type="molecule type" value="Genomic_DNA"/>
</dbReference>
<protein>
    <recommendedName>
        <fullName evidence="4">UviB-like protein</fullName>
    </recommendedName>
</protein>
<keyword evidence="1" id="KW-0812">Transmembrane</keyword>
<feature type="transmembrane region" description="Helical" evidence="1">
    <location>
        <begin position="6"/>
        <end position="27"/>
    </location>
</feature>
<dbReference type="RefSeq" id="WP_101548672.1">
    <property type="nucleotide sequence ID" value="NZ_DBFBJK010000311.1"/>
</dbReference>
<dbReference type="InterPro" id="IPR024405">
    <property type="entry name" value="Phage_BhlA/UviB"/>
</dbReference>
<proteinExistence type="predicted"/>
<reference evidence="2 3" key="1">
    <citation type="submission" date="2018-10" db="EMBL/GenBank/DDBJ databases">
        <title>Anaerotruncus faecis sp. nov., isolated from human feces.</title>
        <authorList>
            <person name="Wang Y.-J."/>
        </authorList>
    </citation>
    <scope>NUCLEOTIDE SEQUENCE [LARGE SCALE GENOMIC DNA]</scope>
    <source>
        <strain evidence="2 3">22A2-44</strain>
    </source>
</reference>
<evidence type="ECO:0000313" key="2">
    <source>
        <dbReference type="EMBL" id="RLL10223.1"/>
    </source>
</evidence>
<organism evidence="2 3">
    <name type="scientific">Anaerotruncus massiliensis</name>
    <name type="common">ex Liu et al. 2021</name>
    <dbReference type="NCBI Taxonomy" id="2321404"/>
    <lineage>
        <taxon>Bacteria</taxon>
        <taxon>Bacillati</taxon>
        <taxon>Bacillota</taxon>
        <taxon>Clostridia</taxon>
        <taxon>Eubacteriales</taxon>
        <taxon>Oscillospiraceae</taxon>
        <taxon>Anaerotruncus</taxon>
    </lineage>
</organism>
<sequence>MDMEFLKMFSVDGVWALLSVALIFYILKSQEKRDERQDQREQNYQQMILSLTETAKDITDVKQLLQDHLCAVDEKSPE</sequence>
<keyword evidence="3" id="KW-1185">Reference proteome</keyword>
<dbReference type="Proteomes" id="UP000276301">
    <property type="component" value="Unassembled WGS sequence"/>
</dbReference>
<keyword evidence="1" id="KW-1133">Transmembrane helix</keyword>
<evidence type="ECO:0008006" key="4">
    <source>
        <dbReference type="Google" id="ProtNLM"/>
    </source>
</evidence>
<dbReference type="AlphaFoldDB" id="A0A498CN58"/>
<dbReference type="Pfam" id="PF10960">
    <property type="entry name" value="Holin_BhlA"/>
    <property type="match status" value="1"/>
</dbReference>
<keyword evidence="1" id="KW-0472">Membrane</keyword>
<evidence type="ECO:0000313" key="3">
    <source>
        <dbReference type="Proteomes" id="UP000276301"/>
    </source>
</evidence>
<comment type="caution">
    <text evidence="2">The sequence shown here is derived from an EMBL/GenBank/DDBJ whole genome shotgun (WGS) entry which is preliminary data.</text>
</comment>